<feature type="transmembrane region" description="Helical" evidence="6">
    <location>
        <begin position="455"/>
        <end position="473"/>
    </location>
</feature>
<feature type="transmembrane region" description="Helical" evidence="6">
    <location>
        <begin position="431"/>
        <end position="449"/>
    </location>
</feature>
<feature type="transmembrane region" description="Helical" evidence="6">
    <location>
        <begin position="344"/>
        <end position="366"/>
    </location>
</feature>
<evidence type="ECO:0000313" key="7">
    <source>
        <dbReference type="EMBL" id="MDO5971124.1"/>
    </source>
</evidence>
<evidence type="ECO:0000256" key="2">
    <source>
        <dbReference type="ARBA" id="ARBA00022475"/>
    </source>
</evidence>
<sequence length="492" mass="55085">MKENQSSYRQIMKATSLFGGVQVFNILISIVKSKAIAVLLGPKGMGIAGLLMSAISLISTLTNFRLGNSAVKDIAAADSTADQNRIAKVIAVFRKLVWVTGVLGTVITVILSPWLSEFTFGNDEYTSAFIWLSITLLLNQLSSGQMVLLQGLRHLKYLARANMLGSLSGLIISLPIYYYHGIDGIVPTMILSSIFAILISWYFSSKIRVEKVLVSRKEIILEGKGMMLLGFTLSLSALMTVGESFLVRSFISNTGSLEDVGLYNAGFAIIGTYVGLIFSAMGTDYFPRLSGVIHSKDKTKLLVNQQSEIGVLIIAPLLSVFLIFINWIIILLYSTKFTPVNEMIHWAALGMFFKIVSWCIGFILIAKGDSKTFFWSELFGISYLLGLNILGYHLFGLEGLGISFFIAYFLVLIQIYVIAKFKYQFSFKTEFLKIFWLQFLLAILCFLISRYIVTPYMYILGGIVIILTSWISYRELDKRIDIKSIIRKFIKK</sequence>
<feature type="transmembrane region" description="Helical" evidence="6">
    <location>
        <begin position="400"/>
        <end position="419"/>
    </location>
</feature>
<feature type="transmembrane region" description="Helical" evidence="6">
    <location>
        <begin position="161"/>
        <end position="179"/>
    </location>
</feature>
<feature type="transmembrane region" description="Helical" evidence="6">
    <location>
        <begin position="185"/>
        <end position="204"/>
    </location>
</feature>
<feature type="transmembrane region" description="Helical" evidence="6">
    <location>
        <begin position="44"/>
        <end position="64"/>
    </location>
</feature>
<evidence type="ECO:0000256" key="3">
    <source>
        <dbReference type="ARBA" id="ARBA00022692"/>
    </source>
</evidence>
<dbReference type="RefSeq" id="WP_303278828.1">
    <property type="nucleotide sequence ID" value="NZ_JAUOEK010000142.1"/>
</dbReference>
<feature type="transmembrane region" description="Helical" evidence="6">
    <location>
        <begin position="128"/>
        <end position="149"/>
    </location>
</feature>
<dbReference type="Proteomes" id="UP001176883">
    <property type="component" value="Unassembled WGS sequence"/>
</dbReference>
<dbReference type="InterPro" id="IPR050833">
    <property type="entry name" value="Poly_Biosynth_Transport"/>
</dbReference>
<feature type="transmembrane region" description="Helical" evidence="6">
    <location>
        <begin position="307"/>
        <end position="332"/>
    </location>
</feature>
<evidence type="ECO:0000313" key="8">
    <source>
        <dbReference type="Proteomes" id="UP001176883"/>
    </source>
</evidence>
<feature type="transmembrane region" description="Helical" evidence="6">
    <location>
        <begin position="262"/>
        <end position="286"/>
    </location>
</feature>
<feature type="transmembrane region" description="Helical" evidence="6">
    <location>
        <begin position="96"/>
        <end position="116"/>
    </location>
</feature>
<dbReference type="InterPro" id="IPR044550">
    <property type="entry name" value="WzxE"/>
</dbReference>
<feature type="transmembrane region" description="Helical" evidence="6">
    <location>
        <begin position="12"/>
        <end position="32"/>
    </location>
</feature>
<dbReference type="EMBL" id="JAUOEK010000142">
    <property type="protein sequence ID" value="MDO5971124.1"/>
    <property type="molecule type" value="Genomic_DNA"/>
</dbReference>
<dbReference type="CDD" id="cd13125">
    <property type="entry name" value="MATE_like_10"/>
    <property type="match status" value="1"/>
</dbReference>
<evidence type="ECO:0000256" key="1">
    <source>
        <dbReference type="ARBA" id="ARBA00004651"/>
    </source>
</evidence>
<keyword evidence="5 6" id="KW-0472">Membrane</keyword>
<comment type="caution">
    <text evidence="7">The sequence shown here is derived from an EMBL/GenBank/DDBJ whole genome shotgun (WGS) entry which is preliminary data.</text>
</comment>
<reference evidence="7" key="1">
    <citation type="submission" date="2023-07" db="EMBL/GenBank/DDBJ databases">
        <title>Two novel species in the genus Flavivirga.</title>
        <authorList>
            <person name="Kwon K."/>
        </authorList>
    </citation>
    <scope>NUCLEOTIDE SEQUENCE</scope>
    <source>
        <strain evidence="7">KCTC 52353</strain>
    </source>
</reference>
<dbReference type="PANTHER" id="PTHR30250">
    <property type="entry name" value="PST FAMILY PREDICTED COLANIC ACID TRANSPORTER"/>
    <property type="match status" value="1"/>
</dbReference>
<comment type="subcellular location">
    <subcellularLocation>
        <location evidence="1">Cell membrane</location>
        <topology evidence="1">Multi-pass membrane protein</topology>
    </subcellularLocation>
</comment>
<organism evidence="7 8">
    <name type="scientific">Flavivirga aquimarina</name>
    <dbReference type="NCBI Taxonomy" id="2027862"/>
    <lineage>
        <taxon>Bacteria</taxon>
        <taxon>Pseudomonadati</taxon>
        <taxon>Bacteroidota</taxon>
        <taxon>Flavobacteriia</taxon>
        <taxon>Flavobacteriales</taxon>
        <taxon>Flavobacteriaceae</taxon>
        <taxon>Flavivirga</taxon>
    </lineage>
</organism>
<keyword evidence="4 6" id="KW-1133">Transmembrane helix</keyword>
<proteinExistence type="predicted"/>
<dbReference type="Pfam" id="PF13440">
    <property type="entry name" value="Polysacc_synt_3"/>
    <property type="match status" value="1"/>
</dbReference>
<evidence type="ECO:0000256" key="5">
    <source>
        <dbReference type="ARBA" id="ARBA00023136"/>
    </source>
</evidence>
<gene>
    <name evidence="7" type="ORF">Q4Q35_15050</name>
</gene>
<feature type="transmembrane region" description="Helical" evidence="6">
    <location>
        <begin position="373"/>
        <end position="394"/>
    </location>
</feature>
<protein>
    <submittedName>
        <fullName evidence="7">O-antigen translocase</fullName>
    </submittedName>
</protein>
<accession>A0ABT8WDJ9</accession>
<name>A0ABT8WDJ9_9FLAO</name>
<feature type="transmembrane region" description="Helical" evidence="6">
    <location>
        <begin position="225"/>
        <end position="242"/>
    </location>
</feature>
<evidence type="ECO:0000256" key="6">
    <source>
        <dbReference type="SAM" id="Phobius"/>
    </source>
</evidence>
<keyword evidence="2" id="KW-1003">Cell membrane</keyword>
<keyword evidence="8" id="KW-1185">Reference proteome</keyword>
<evidence type="ECO:0000256" key="4">
    <source>
        <dbReference type="ARBA" id="ARBA00022989"/>
    </source>
</evidence>
<keyword evidence="3 6" id="KW-0812">Transmembrane</keyword>
<dbReference type="PANTHER" id="PTHR30250:SF11">
    <property type="entry name" value="O-ANTIGEN TRANSPORTER-RELATED"/>
    <property type="match status" value="1"/>
</dbReference>